<accession>A0A1F5YMA9</accession>
<dbReference type="PANTHER" id="PTHR43591:SF110">
    <property type="entry name" value="RHODANESE DOMAIN-CONTAINING PROTEIN"/>
    <property type="match status" value="1"/>
</dbReference>
<sequence>MAFPVWFDDKFGPHTIELYQDEIRHTPVQLVALQELFGQVGGAPVLDLCCGWGRHALPLAAMGNRVVGLDGSSYFLQRAAGVSRGGMEGSLALARGDMRCLPFADRSFAAAFQMYTSFGYGTDPQDDDLVLGEVARVLRPGGIYLLDLINWALARKAFDGKYEESYPNFDVVEDCRIEPETNLLRVERALLWRDGRRPHIYGFEIRMFDQAAIVRLLERAGFKVTGMWGDFDRSEYVPAKSYRMISVCRREKS</sequence>
<organism evidence="2 3">
    <name type="scientific">Candidatus Glassbacteria bacterium RIFCSPLOWO2_12_FULL_58_11</name>
    <dbReference type="NCBI Taxonomy" id="1817867"/>
    <lineage>
        <taxon>Bacteria</taxon>
        <taxon>Candidatus Glassiibacteriota</taxon>
    </lineage>
</organism>
<evidence type="ECO:0000259" key="1">
    <source>
        <dbReference type="Pfam" id="PF13649"/>
    </source>
</evidence>
<dbReference type="EMBL" id="MFIX01000217">
    <property type="protein sequence ID" value="OGG01244.1"/>
    <property type="molecule type" value="Genomic_DNA"/>
</dbReference>
<name>A0A1F5YMA9_9BACT</name>
<reference evidence="2 3" key="1">
    <citation type="journal article" date="2016" name="Nat. Commun.">
        <title>Thousands of microbial genomes shed light on interconnected biogeochemical processes in an aquifer system.</title>
        <authorList>
            <person name="Anantharaman K."/>
            <person name="Brown C.T."/>
            <person name="Hug L.A."/>
            <person name="Sharon I."/>
            <person name="Castelle C.J."/>
            <person name="Probst A.J."/>
            <person name="Thomas B.C."/>
            <person name="Singh A."/>
            <person name="Wilkins M.J."/>
            <person name="Karaoz U."/>
            <person name="Brodie E.L."/>
            <person name="Williams K.H."/>
            <person name="Hubbard S.S."/>
            <person name="Banfield J.F."/>
        </authorList>
    </citation>
    <scope>NUCLEOTIDE SEQUENCE [LARGE SCALE GENOMIC DNA]</scope>
</reference>
<dbReference type="CDD" id="cd02440">
    <property type="entry name" value="AdoMet_MTases"/>
    <property type="match status" value="1"/>
</dbReference>
<feature type="domain" description="Methyltransferase" evidence="1">
    <location>
        <begin position="45"/>
        <end position="142"/>
    </location>
</feature>
<dbReference type="AlphaFoldDB" id="A0A1F5YMA9"/>
<proteinExistence type="predicted"/>
<dbReference type="STRING" id="1817867.A3F83_15080"/>
<dbReference type="Pfam" id="PF13649">
    <property type="entry name" value="Methyltransf_25"/>
    <property type="match status" value="1"/>
</dbReference>
<dbReference type="InterPro" id="IPR041698">
    <property type="entry name" value="Methyltransf_25"/>
</dbReference>
<dbReference type="PANTHER" id="PTHR43591">
    <property type="entry name" value="METHYLTRANSFERASE"/>
    <property type="match status" value="1"/>
</dbReference>
<comment type="caution">
    <text evidence="2">The sequence shown here is derived from an EMBL/GenBank/DDBJ whole genome shotgun (WGS) entry which is preliminary data.</text>
</comment>
<dbReference type="InterPro" id="IPR029063">
    <property type="entry name" value="SAM-dependent_MTases_sf"/>
</dbReference>
<evidence type="ECO:0000313" key="2">
    <source>
        <dbReference type="EMBL" id="OGG01244.1"/>
    </source>
</evidence>
<evidence type="ECO:0000313" key="3">
    <source>
        <dbReference type="Proteomes" id="UP000179129"/>
    </source>
</evidence>
<dbReference type="Gene3D" id="2.20.25.110">
    <property type="entry name" value="S-adenosyl-L-methionine-dependent methyltransferases"/>
    <property type="match status" value="1"/>
</dbReference>
<dbReference type="SUPFAM" id="SSF53335">
    <property type="entry name" value="S-adenosyl-L-methionine-dependent methyltransferases"/>
    <property type="match status" value="1"/>
</dbReference>
<protein>
    <recommendedName>
        <fullName evidence="1">Methyltransferase domain-containing protein</fullName>
    </recommendedName>
</protein>
<dbReference type="Gene3D" id="3.40.50.150">
    <property type="entry name" value="Vaccinia Virus protein VP39"/>
    <property type="match status" value="1"/>
</dbReference>
<dbReference type="Proteomes" id="UP000179129">
    <property type="component" value="Unassembled WGS sequence"/>
</dbReference>
<gene>
    <name evidence="2" type="ORF">A3F83_15080</name>
</gene>